<sequence>MRKVLIIESSPRKDSNSSFLASSFAKGAMEAGHEVKTVSIGKMGLKPCLACYACTKIGRCIQDDGVNDILPLLLKADVILFASPVYFYSMSGQLKCLIDRTVGIYEKIRSDIYIILTAWDPEKSHLHNALESIRGYTRDCLEDCKEKGYLLAAGLNDQGEAKDSEYAKAAYEMGRSC</sequence>
<reference evidence="4" key="1">
    <citation type="submission" date="2020-10" db="EMBL/GenBank/DDBJ databases">
        <authorList>
            <person name="Gilroy R."/>
        </authorList>
    </citation>
    <scope>NUCLEOTIDE SEQUENCE</scope>
    <source>
        <strain evidence="4">ChiGjej1B1-22543</strain>
    </source>
</reference>
<feature type="domain" description="NADPH-dependent FMN reductase-like" evidence="3">
    <location>
        <begin position="3"/>
        <end position="101"/>
    </location>
</feature>
<dbReference type="EMBL" id="DVMV01000011">
    <property type="protein sequence ID" value="HIU44963.1"/>
    <property type="molecule type" value="Genomic_DNA"/>
</dbReference>
<keyword evidence="2" id="KW-0288">FMN</keyword>
<name>A0A9D1S372_9FIRM</name>
<evidence type="ECO:0000259" key="3">
    <source>
        <dbReference type="Pfam" id="PF03358"/>
    </source>
</evidence>
<dbReference type="Pfam" id="PF03358">
    <property type="entry name" value="FMN_red"/>
    <property type="match status" value="1"/>
</dbReference>
<dbReference type="InterPro" id="IPR051796">
    <property type="entry name" value="ISF_SsuE-like"/>
</dbReference>
<dbReference type="SUPFAM" id="SSF52218">
    <property type="entry name" value="Flavoproteins"/>
    <property type="match status" value="1"/>
</dbReference>
<comment type="caution">
    <text evidence="4">The sequence shown here is derived from an EMBL/GenBank/DDBJ whole genome shotgun (WGS) entry which is preliminary data.</text>
</comment>
<dbReference type="Gene3D" id="3.40.50.360">
    <property type="match status" value="1"/>
</dbReference>
<dbReference type="Proteomes" id="UP000824070">
    <property type="component" value="Unassembled WGS sequence"/>
</dbReference>
<evidence type="ECO:0000256" key="2">
    <source>
        <dbReference type="ARBA" id="ARBA00022643"/>
    </source>
</evidence>
<reference evidence="4" key="2">
    <citation type="journal article" date="2021" name="PeerJ">
        <title>Extensive microbial diversity within the chicken gut microbiome revealed by metagenomics and culture.</title>
        <authorList>
            <person name="Gilroy R."/>
            <person name="Ravi A."/>
            <person name="Getino M."/>
            <person name="Pursley I."/>
            <person name="Horton D.L."/>
            <person name="Alikhan N.F."/>
            <person name="Baker D."/>
            <person name="Gharbi K."/>
            <person name="Hall N."/>
            <person name="Watson M."/>
            <person name="Adriaenssens E.M."/>
            <person name="Foster-Nyarko E."/>
            <person name="Jarju S."/>
            <person name="Secka A."/>
            <person name="Antonio M."/>
            <person name="Oren A."/>
            <person name="Chaudhuri R.R."/>
            <person name="La Ragione R."/>
            <person name="Hildebrand F."/>
            <person name="Pallen M.J."/>
        </authorList>
    </citation>
    <scope>NUCLEOTIDE SEQUENCE</scope>
    <source>
        <strain evidence="4">ChiGjej1B1-22543</strain>
    </source>
</reference>
<dbReference type="GO" id="GO:0016491">
    <property type="term" value="F:oxidoreductase activity"/>
    <property type="evidence" value="ECO:0007669"/>
    <property type="project" value="InterPro"/>
</dbReference>
<evidence type="ECO:0000313" key="5">
    <source>
        <dbReference type="Proteomes" id="UP000824070"/>
    </source>
</evidence>
<dbReference type="AlphaFoldDB" id="A0A9D1S372"/>
<protein>
    <submittedName>
        <fullName evidence="4">Flavodoxin family protein</fullName>
    </submittedName>
</protein>
<dbReference type="PANTHER" id="PTHR43278">
    <property type="entry name" value="NAD(P)H-DEPENDENT FMN-CONTAINING OXIDOREDUCTASE YWQN-RELATED"/>
    <property type="match status" value="1"/>
</dbReference>
<evidence type="ECO:0000313" key="4">
    <source>
        <dbReference type="EMBL" id="HIU44963.1"/>
    </source>
</evidence>
<gene>
    <name evidence="4" type="ORF">IAC52_01560</name>
</gene>
<proteinExistence type="predicted"/>
<dbReference type="PANTHER" id="PTHR43278:SF4">
    <property type="entry name" value="NAD(P)H-DEPENDENT FMN-CONTAINING OXIDOREDUCTASE YWQN-RELATED"/>
    <property type="match status" value="1"/>
</dbReference>
<accession>A0A9D1S372</accession>
<dbReference type="InterPro" id="IPR029039">
    <property type="entry name" value="Flavoprotein-like_sf"/>
</dbReference>
<organism evidence="4 5">
    <name type="scientific">Candidatus Alloenteromonas pullicola</name>
    <dbReference type="NCBI Taxonomy" id="2840784"/>
    <lineage>
        <taxon>Bacteria</taxon>
        <taxon>Bacillati</taxon>
        <taxon>Bacillota</taxon>
        <taxon>Bacillota incertae sedis</taxon>
        <taxon>Candidatus Alloenteromonas</taxon>
    </lineage>
</organism>
<dbReference type="InterPro" id="IPR005025">
    <property type="entry name" value="FMN_Rdtase-like_dom"/>
</dbReference>
<keyword evidence="1" id="KW-0285">Flavoprotein</keyword>
<evidence type="ECO:0000256" key="1">
    <source>
        <dbReference type="ARBA" id="ARBA00022630"/>
    </source>
</evidence>